<dbReference type="PANTHER" id="PTHR48226:SF1">
    <property type="entry name" value="WAS_WASL-INTERACTING PROTEIN FAMILY MEMBER 1"/>
    <property type="match status" value="1"/>
</dbReference>
<feature type="compositionally biased region" description="Low complexity" evidence="1">
    <location>
        <begin position="872"/>
        <end position="882"/>
    </location>
</feature>
<evidence type="ECO:0000313" key="3">
    <source>
        <dbReference type="Proteomes" id="UP000747110"/>
    </source>
</evidence>
<feature type="compositionally biased region" description="Basic and acidic residues" evidence="1">
    <location>
        <begin position="885"/>
        <end position="899"/>
    </location>
</feature>
<dbReference type="GO" id="GO:0030048">
    <property type="term" value="P:actin filament-based movement"/>
    <property type="evidence" value="ECO:0007669"/>
    <property type="project" value="TreeGrafter"/>
</dbReference>
<sequence length="946" mass="98107">MKPDAGGEKTKNNPLQNPVSNTKATGQASPPAAGSVPVANVVVQLGRMSHADLMALAHRHNNQLGLVEDVLAAVMRDVGETTTVRPPAVHSFTLGGGPRKNEYQAAWKSLSKRVGIPLPINGEVQSALGALGGPGQDPAWSGRTGRQPSAATAAAGAAVVSVTEAAPPPTHAQMYGSINQPLQQVTFAETLASWLGVGPIELPLLTPGAPPLPLRRLFLEVLDAGGSERAGGGGGAGTEGQKTDGSHSGKRRGSGSGGVLSWGTLAGKLQGDEKLGDLLKQVYDAYLLPLEKRLPRGTRPGRVEAWMQEDLRRRGALLAEQVVPTVEQVTSRLKASHVAIMALLQQHQQQQCDAVSALVDAPAAAPANDFIDQDAATAGIAMERDYEKGTARAAVTEVTAVHMGPVDASSEGATIGAIATAQSPAAHFNATVPLAREIMHVLRVAAVAAPTLLPGVIVTPVSSKRARAANRKSGKGSRSSSKKRARGSVASAGPEGIAARGDSSAGKEGTAGMAPDPAPAATTGHTSADAEGAGGASGGGDGSTLPVPDLVNQKASVLLGIVASLRELRAGPPGCATQLPDLRANFMARWEMMHARAAAAAAAAAALAAAPILADAATISSVAPAGGGAAAPASTGSGARARQSLAGGSSGAGPANEEEYRLNADRAFDGGVSGVSEVQATLDMRGMEHSDRQMEAEEDRTELKELGRQRVQQLPRGLRQQKRQRKLDEEQPSMNPPLPMAGRQRAPEQSADPIRRPKQPASLQRGGIHPRQKQPSREPALVSQQRERPPKGPTEEWRRSSPYLRPPAAPHYQTHRAAPSAIPLMSAAASTYDSRLPPRPTHRPPASSMPPPAQQHLDEMRRYTHARNHPYNSVASANVSSNGDYYDRPSKRDPGRFDRGPGGGGQGGPGRTYMYPRQTGGGEGGGGWDDGTVGGSWGYGAPRGTY</sequence>
<organism evidence="2 3">
    <name type="scientific">Volvox reticuliferus</name>
    <dbReference type="NCBI Taxonomy" id="1737510"/>
    <lineage>
        <taxon>Eukaryota</taxon>
        <taxon>Viridiplantae</taxon>
        <taxon>Chlorophyta</taxon>
        <taxon>core chlorophytes</taxon>
        <taxon>Chlorophyceae</taxon>
        <taxon>CS clade</taxon>
        <taxon>Chlamydomonadales</taxon>
        <taxon>Volvocaceae</taxon>
        <taxon>Volvox</taxon>
    </lineage>
</organism>
<dbReference type="OrthoDB" id="550916at2759"/>
<feature type="compositionally biased region" description="Gly residues" evidence="1">
    <location>
        <begin position="532"/>
        <end position="542"/>
    </location>
</feature>
<dbReference type="PANTHER" id="PTHR48226">
    <property type="entry name" value="OS06G0326200 PROTEIN"/>
    <property type="match status" value="1"/>
</dbReference>
<protein>
    <submittedName>
        <fullName evidence="2">Uncharacterized protein</fullName>
    </submittedName>
</protein>
<feature type="compositionally biased region" description="Gly residues" evidence="1">
    <location>
        <begin position="228"/>
        <end position="238"/>
    </location>
</feature>
<dbReference type="GO" id="GO:0005884">
    <property type="term" value="C:actin filament"/>
    <property type="evidence" value="ECO:0007669"/>
    <property type="project" value="TreeGrafter"/>
</dbReference>
<evidence type="ECO:0000313" key="2">
    <source>
        <dbReference type="EMBL" id="GIL89352.1"/>
    </source>
</evidence>
<dbReference type="EMBL" id="BNCP01000050">
    <property type="protein sequence ID" value="GIL89352.1"/>
    <property type="molecule type" value="Genomic_DNA"/>
</dbReference>
<name>A0A8J4D0R7_9CHLO</name>
<accession>A0A8J4D0R7</accession>
<feature type="region of interest" description="Disordered" evidence="1">
    <location>
        <begin position="624"/>
        <end position="656"/>
    </location>
</feature>
<feature type="compositionally biased region" description="Gly residues" evidence="1">
    <location>
        <begin position="919"/>
        <end position="938"/>
    </location>
</feature>
<feature type="compositionally biased region" description="Basic and acidic residues" evidence="1">
    <location>
        <begin position="685"/>
        <end position="708"/>
    </location>
</feature>
<dbReference type="Proteomes" id="UP000747110">
    <property type="component" value="Unassembled WGS sequence"/>
</dbReference>
<gene>
    <name evidence="2" type="ORF">Vretifemale_17175</name>
</gene>
<feature type="compositionally biased region" description="Basic and acidic residues" evidence="1">
    <location>
        <begin position="1"/>
        <end position="11"/>
    </location>
</feature>
<feature type="region of interest" description="Disordered" evidence="1">
    <location>
        <begin position="685"/>
        <end position="946"/>
    </location>
</feature>
<keyword evidence="3" id="KW-1185">Reference proteome</keyword>
<proteinExistence type="predicted"/>
<dbReference type="AlphaFoldDB" id="A0A8J4D0R7"/>
<feature type="compositionally biased region" description="Low complexity" evidence="1">
    <location>
        <begin position="630"/>
        <end position="647"/>
    </location>
</feature>
<reference evidence="2" key="1">
    <citation type="journal article" date="2021" name="Proc. Natl. Acad. Sci. U.S.A.">
        <title>Three genomes in the algal genus Volvox reveal the fate of a haploid sex-determining region after a transition to homothallism.</title>
        <authorList>
            <person name="Yamamoto K."/>
            <person name="Hamaji T."/>
            <person name="Kawai-Toyooka H."/>
            <person name="Matsuzaki R."/>
            <person name="Takahashi F."/>
            <person name="Nishimura Y."/>
            <person name="Kawachi M."/>
            <person name="Noguchi H."/>
            <person name="Minakuchi Y."/>
            <person name="Umen J.G."/>
            <person name="Toyoda A."/>
            <person name="Nozaki H."/>
        </authorList>
    </citation>
    <scope>NUCLEOTIDE SEQUENCE</scope>
    <source>
        <strain evidence="2">NIES-3786</strain>
    </source>
</reference>
<comment type="caution">
    <text evidence="2">The sequence shown here is derived from an EMBL/GenBank/DDBJ whole genome shotgun (WGS) entry which is preliminary data.</text>
</comment>
<feature type="compositionally biased region" description="Basic and acidic residues" evidence="1">
    <location>
        <begin position="785"/>
        <end position="799"/>
    </location>
</feature>
<feature type="compositionally biased region" description="Basic residues" evidence="1">
    <location>
        <begin position="464"/>
        <end position="486"/>
    </location>
</feature>
<feature type="region of interest" description="Disordered" evidence="1">
    <location>
        <begin position="228"/>
        <end position="257"/>
    </location>
</feature>
<feature type="region of interest" description="Disordered" evidence="1">
    <location>
        <begin position="463"/>
        <end position="547"/>
    </location>
</feature>
<feature type="compositionally biased region" description="Gly residues" evidence="1">
    <location>
        <begin position="900"/>
        <end position="910"/>
    </location>
</feature>
<feature type="region of interest" description="Disordered" evidence="1">
    <location>
        <begin position="1"/>
        <end position="34"/>
    </location>
</feature>
<feature type="compositionally biased region" description="Polar residues" evidence="1">
    <location>
        <begin position="12"/>
        <end position="25"/>
    </location>
</feature>
<evidence type="ECO:0000256" key="1">
    <source>
        <dbReference type="SAM" id="MobiDB-lite"/>
    </source>
</evidence>
<dbReference type="InterPro" id="IPR053099">
    <property type="entry name" value="WAS/WASL-interacting_domain"/>
</dbReference>